<keyword evidence="3" id="KW-1185">Reference proteome</keyword>
<reference evidence="2" key="1">
    <citation type="submission" date="2018-09" db="EMBL/GenBank/DDBJ databases">
        <authorList>
            <person name="Bryant B."/>
            <person name="Burch A."/>
            <person name="Dorissaint R."/>
            <person name="Douthitt C."/>
            <person name="Garofalo J."/>
            <person name="Kuiack J."/>
            <person name="Marcillon S."/>
            <person name="Moreno J."/>
            <person name="Norus J."/>
            <person name="Parks M."/>
            <person name="Peroza J."/>
            <person name="Wilse K."/>
            <person name="Wiersma-Koch H."/>
            <person name="D'Elia T."/>
            <person name="Garlena R.A."/>
            <person name="Russell D.A."/>
            <person name="Pope W.H."/>
            <person name="Jacobs-Sera D."/>
            <person name="Hatfull G.F."/>
        </authorList>
    </citation>
    <scope>NUCLEOTIDE SEQUENCE [LARGE SCALE GENOMIC DNA]</scope>
</reference>
<feature type="region of interest" description="Disordered" evidence="1">
    <location>
        <begin position="1"/>
        <end position="118"/>
    </location>
</feature>
<dbReference type="Proteomes" id="UP000278789">
    <property type="component" value="Segment"/>
</dbReference>
<dbReference type="GeneID" id="55611963"/>
<dbReference type="KEGG" id="vg:55611963"/>
<protein>
    <submittedName>
        <fullName evidence="2">Uncharacterized protein</fullName>
    </submittedName>
</protein>
<accession>A0A3G2KGD9</accession>
<dbReference type="RefSeq" id="YP_009841770.1">
    <property type="nucleotide sequence ID" value="NC_048734.1"/>
</dbReference>
<evidence type="ECO:0000313" key="3">
    <source>
        <dbReference type="Proteomes" id="UP000278789"/>
    </source>
</evidence>
<evidence type="ECO:0000256" key="1">
    <source>
        <dbReference type="SAM" id="MobiDB-lite"/>
    </source>
</evidence>
<name>A0A3G2KGD9_9CAUD</name>
<dbReference type="EMBL" id="MH834613">
    <property type="protein sequence ID" value="AYN58052.1"/>
    <property type="molecule type" value="Genomic_DNA"/>
</dbReference>
<evidence type="ECO:0000313" key="2">
    <source>
        <dbReference type="EMBL" id="AYN58052.1"/>
    </source>
</evidence>
<sequence>MTQPMDPNDYPDDSSEYGWGPGIFPPGIADNEGQRLKQDDFGANLPYQTEPIGDARDNYARAVADRRTDSTDPTSGRDFESLGNPDRFGAQPPLVQGQPEANKSQNPKVERNKLRRKR</sequence>
<gene>
    <name evidence="2" type="primary">103</name>
    <name evidence="2" type="ORF">SEA_FOWLMOUTH_103</name>
</gene>
<organism evidence="2 3">
    <name type="scientific">Mycobacterium phage Fowlmouth</name>
    <dbReference type="NCBI Taxonomy" id="2419978"/>
    <lineage>
        <taxon>Viruses</taxon>
        <taxon>Duplodnaviria</taxon>
        <taxon>Heunggongvirae</taxon>
        <taxon>Uroviricota</taxon>
        <taxon>Caudoviricetes</taxon>
        <taxon>Fowlmouthvirus</taxon>
        <taxon>Fowlmouthvirus fowlmouth</taxon>
    </lineage>
</organism>
<feature type="compositionally biased region" description="Basic and acidic residues" evidence="1">
    <location>
        <begin position="53"/>
        <end position="80"/>
    </location>
</feature>
<proteinExistence type="predicted"/>